<reference evidence="3" key="1">
    <citation type="submission" date="2016-10" db="EMBL/GenBank/DDBJ databases">
        <authorList>
            <person name="Varghese N."/>
            <person name="Submissions S."/>
        </authorList>
    </citation>
    <scope>NUCLEOTIDE SEQUENCE [LARGE SCALE GENOMIC DNA]</scope>
    <source>
        <strain evidence="3">8N4</strain>
    </source>
</reference>
<feature type="chain" id="PRO_5017238033" evidence="1">
    <location>
        <begin position="25"/>
        <end position="116"/>
    </location>
</feature>
<dbReference type="Proteomes" id="UP000242515">
    <property type="component" value="Unassembled WGS sequence"/>
</dbReference>
<dbReference type="NCBIfam" id="NF008628">
    <property type="entry name" value="PRK11616.1"/>
    <property type="match status" value="1"/>
</dbReference>
<dbReference type="AlphaFoldDB" id="A0A1H9KYP9"/>
<feature type="signal peptide" evidence="1">
    <location>
        <begin position="1"/>
        <end position="24"/>
    </location>
</feature>
<evidence type="ECO:0000256" key="1">
    <source>
        <dbReference type="SAM" id="SignalP"/>
    </source>
</evidence>
<protein>
    <submittedName>
        <fullName evidence="2">Uncharacterized conserved protein YceK</fullName>
    </submittedName>
</protein>
<dbReference type="Pfam" id="PF07119">
    <property type="entry name" value="DUF1375"/>
    <property type="match status" value="1"/>
</dbReference>
<sequence length="116" mass="12868">MLRRKALPKFVMISSCLVSLTACSSIMSHTGDNRGYYLGTQANNEIIGSNDTTWGIKSLAVLDYPFSALTDTLILPWDYYRNSHSEPSSLRDRVAASEKLNHTDEALAQANTNIIQ</sequence>
<dbReference type="RefSeq" id="WP_092677262.1">
    <property type="nucleotide sequence ID" value="NZ_FOGC01000010.1"/>
</dbReference>
<proteinExistence type="predicted"/>
<keyword evidence="3" id="KW-1185">Reference proteome</keyword>
<organism evidence="2 3">
    <name type="scientific">Rosenbergiella nectarea</name>
    <dbReference type="NCBI Taxonomy" id="988801"/>
    <lineage>
        <taxon>Bacteria</taxon>
        <taxon>Pseudomonadati</taxon>
        <taxon>Pseudomonadota</taxon>
        <taxon>Gammaproteobacteria</taxon>
        <taxon>Enterobacterales</taxon>
        <taxon>Erwiniaceae</taxon>
        <taxon>Rosenbergiella</taxon>
    </lineage>
</organism>
<keyword evidence="1" id="KW-0732">Signal</keyword>
<evidence type="ECO:0000313" key="2">
    <source>
        <dbReference type="EMBL" id="SER04035.1"/>
    </source>
</evidence>
<dbReference type="STRING" id="988801.SAMN05216522_11088"/>
<evidence type="ECO:0000313" key="3">
    <source>
        <dbReference type="Proteomes" id="UP000242515"/>
    </source>
</evidence>
<dbReference type="OrthoDB" id="6504878at2"/>
<dbReference type="EMBL" id="FOGC01000010">
    <property type="protein sequence ID" value="SER04035.1"/>
    <property type="molecule type" value="Genomic_DNA"/>
</dbReference>
<dbReference type="InterPro" id="IPR010780">
    <property type="entry name" value="DUF1375"/>
</dbReference>
<dbReference type="PROSITE" id="PS51257">
    <property type="entry name" value="PROKAR_LIPOPROTEIN"/>
    <property type="match status" value="1"/>
</dbReference>
<accession>A0A1H9KYP9</accession>
<gene>
    <name evidence="2" type="ORF">SAMN05216522_11088</name>
</gene>
<name>A0A1H9KYP9_9GAMM</name>